<dbReference type="RefSeq" id="WP_155306445.1">
    <property type="nucleotide sequence ID" value="NZ_AP021875.1"/>
</dbReference>
<dbReference type="InterPro" id="IPR007048">
    <property type="entry name" value="IraD/Gp25-like"/>
</dbReference>
<sequence>MSLDFLGIGLKFPFRFQRRSGGAQISSATSREHEHIHESIIQILGTRPGERFMRPEFGSRLKDLVFEANDEVLKGLIRHYVIDAVKRWEKRVVITDVSFDDSPQNIDRNLLPVRISYRVIQSQVEGNLVYPFYREGPDIPAPGYQRPEPVLEPPQVRSVRLSPDVRSLFNLLWFDAGDMSPDPDDSLVWSAGEYEIAYMEGAFQDRNGKWIVSDPDDKHGHYAVFHGAPEINAPQAENALYLPANGKGYETQSQAEDNAAGTIHWFTTAEAGRIGLFYFEGKKESHYLNNTSGQPNPVWRLRGPF</sequence>
<evidence type="ECO:0000313" key="2">
    <source>
        <dbReference type="EMBL" id="BBO77729.1"/>
    </source>
</evidence>
<dbReference type="KEGG" id="dwd:DSCW_51460"/>
<dbReference type="OrthoDB" id="9802846at2"/>
<name>A0A5K7ZC36_9BACT</name>
<gene>
    <name evidence="2" type="ORF">DSCW_51460</name>
</gene>
<dbReference type="AlphaFoldDB" id="A0A5K7ZC36"/>
<keyword evidence="3" id="KW-1185">Reference proteome</keyword>
<evidence type="ECO:0000259" key="1">
    <source>
        <dbReference type="Pfam" id="PF04965"/>
    </source>
</evidence>
<organism evidence="2 3">
    <name type="scientific">Desulfosarcina widdelii</name>
    <dbReference type="NCBI Taxonomy" id="947919"/>
    <lineage>
        <taxon>Bacteria</taxon>
        <taxon>Pseudomonadati</taxon>
        <taxon>Thermodesulfobacteriota</taxon>
        <taxon>Desulfobacteria</taxon>
        <taxon>Desulfobacterales</taxon>
        <taxon>Desulfosarcinaceae</taxon>
        <taxon>Desulfosarcina</taxon>
    </lineage>
</organism>
<dbReference type="EMBL" id="AP021875">
    <property type="protein sequence ID" value="BBO77729.1"/>
    <property type="molecule type" value="Genomic_DNA"/>
</dbReference>
<evidence type="ECO:0000313" key="3">
    <source>
        <dbReference type="Proteomes" id="UP000427769"/>
    </source>
</evidence>
<proteinExistence type="predicted"/>
<feature type="domain" description="IraD/Gp25-like" evidence="1">
    <location>
        <begin position="31"/>
        <end position="122"/>
    </location>
</feature>
<dbReference type="Proteomes" id="UP000427769">
    <property type="component" value="Chromosome"/>
</dbReference>
<dbReference type="Gene3D" id="3.10.450.40">
    <property type="match status" value="1"/>
</dbReference>
<accession>A0A5K7ZC36</accession>
<protein>
    <recommendedName>
        <fullName evidence="1">IraD/Gp25-like domain-containing protein</fullName>
    </recommendedName>
</protein>
<reference evidence="2 3" key="1">
    <citation type="submission" date="2019-11" db="EMBL/GenBank/DDBJ databases">
        <title>Comparative genomics of hydrocarbon-degrading Desulfosarcina strains.</title>
        <authorList>
            <person name="Watanabe M."/>
            <person name="Kojima H."/>
            <person name="Fukui M."/>
        </authorList>
    </citation>
    <scope>NUCLEOTIDE SEQUENCE [LARGE SCALE GENOMIC DNA]</scope>
    <source>
        <strain evidence="2 3">PP31</strain>
    </source>
</reference>
<dbReference type="Pfam" id="PF04965">
    <property type="entry name" value="GPW_gp25"/>
    <property type="match status" value="1"/>
</dbReference>
<dbReference type="SUPFAM" id="SSF160719">
    <property type="entry name" value="gpW/gp25-like"/>
    <property type="match status" value="1"/>
</dbReference>